<name>A0A2A6FTV7_9MICO</name>
<dbReference type="AlphaFoldDB" id="A0A2A6FTV7"/>
<protein>
    <submittedName>
        <fullName evidence="1">Uncharacterized protein</fullName>
    </submittedName>
</protein>
<reference evidence="2" key="1">
    <citation type="submission" date="2017-03" db="EMBL/GenBank/DDBJ databases">
        <authorList>
            <person name="Lund M.B."/>
        </authorList>
    </citation>
    <scope>NUCLEOTIDE SEQUENCE [LARGE SCALE GENOMIC DNA]</scope>
</reference>
<evidence type="ECO:0000313" key="1">
    <source>
        <dbReference type="EMBL" id="PDQ36345.1"/>
    </source>
</evidence>
<proteinExistence type="predicted"/>
<comment type="caution">
    <text evidence="1">The sequence shown here is derived from an EMBL/GenBank/DDBJ whole genome shotgun (WGS) entry which is preliminary data.</text>
</comment>
<dbReference type="EMBL" id="NAEP01000017">
    <property type="protein sequence ID" value="PDQ36345.1"/>
    <property type="molecule type" value="Genomic_DNA"/>
</dbReference>
<sequence length="63" mass="7090">MNNLTHILCSHYDYSLALRSQSETAIQETLTTAASTLVAYGYCLTARPLVLSPNIEDPWVEFR</sequence>
<accession>A0A2A6FTV7</accession>
<organism evidence="1 2">
    <name type="scientific">Candidatus Lumbricidiphila eiseniae</name>
    <dbReference type="NCBI Taxonomy" id="1969409"/>
    <lineage>
        <taxon>Bacteria</taxon>
        <taxon>Bacillati</taxon>
        <taxon>Actinomycetota</taxon>
        <taxon>Actinomycetes</taxon>
        <taxon>Micrococcales</taxon>
        <taxon>Microbacteriaceae</taxon>
        <taxon>Candidatus Lumbricidiphila</taxon>
    </lineage>
</organism>
<gene>
    <name evidence="1" type="ORF">B5766_01215</name>
</gene>
<evidence type="ECO:0000313" key="2">
    <source>
        <dbReference type="Proteomes" id="UP000219994"/>
    </source>
</evidence>
<dbReference type="Proteomes" id="UP000219994">
    <property type="component" value="Unassembled WGS sequence"/>
</dbReference>